<dbReference type="Proteomes" id="UP000772434">
    <property type="component" value="Unassembled WGS sequence"/>
</dbReference>
<dbReference type="InterPro" id="IPR001303">
    <property type="entry name" value="Aldolase_II/adducin_N"/>
</dbReference>
<evidence type="ECO:0000313" key="3">
    <source>
        <dbReference type="Proteomes" id="UP000772434"/>
    </source>
</evidence>
<dbReference type="GO" id="GO:0005856">
    <property type="term" value="C:cytoskeleton"/>
    <property type="evidence" value="ECO:0007669"/>
    <property type="project" value="TreeGrafter"/>
</dbReference>
<comment type="caution">
    <text evidence="2">The sequence shown here is derived from an EMBL/GenBank/DDBJ whole genome shotgun (WGS) entry which is preliminary data.</text>
</comment>
<dbReference type="PANTHER" id="PTHR10672:SF40">
    <property type="entry name" value="CLASS II ALDOLASE_ADDUCIN DOMAIN PROTEIN (AFU_ORTHOLOGUE AFUA_3G09800)"/>
    <property type="match status" value="1"/>
</dbReference>
<dbReference type="SMART" id="SM01007">
    <property type="entry name" value="Aldolase_II"/>
    <property type="match status" value="1"/>
</dbReference>
<proteinExistence type="predicted"/>
<feature type="domain" description="Class II aldolase/adducin N-terminal" evidence="1">
    <location>
        <begin position="74"/>
        <end position="257"/>
    </location>
</feature>
<accession>A0A9P5Q6C2</accession>
<dbReference type="Pfam" id="PF00596">
    <property type="entry name" value="Aldolase_II"/>
    <property type="match status" value="1"/>
</dbReference>
<dbReference type="PANTHER" id="PTHR10672">
    <property type="entry name" value="ADDUCIN"/>
    <property type="match status" value="1"/>
</dbReference>
<sequence>MNGTGASNGNLQQRLGALDKDPLRRAWRGNKEGELHPTSIRFVSSDRVESVDTIQLQAIPSFDSPYEEREWIKEHMAAALRYWGKMGFGEGLAGHITVRDPVLPDHYWMNPFAEHFSVITKSMLVLVGPDGYVTSEGAQAPINAAGFYIHSAIHKARPDIKAAAHCHSVYGKAWSVFGRPVEMLTQDSCLFYENQSVYKNFGGVVLSHEEGAQIAEALGPVHKACILQNHGLLTLGDTVDEAVYLFGALDRLCQVQLMVEAAAANNIPKTLISKEDAEYTANSIREPRRNYVKFQLEYKLLLKETQGDFLK</sequence>
<dbReference type="SUPFAM" id="SSF53639">
    <property type="entry name" value="AraD/HMP-PK domain-like"/>
    <property type="match status" value="1"/>
</dbReference>
<dbReference type="OrthoDB" id="3238794at2759"/>
<dbReference type="Gene3D" id="3.40.225.10">
    <property type="entry name" value="Class II aldolase/adducin N-terminal domain"/>
    <property type="match status" value="1"/>
</dbReference>
<dbReference type="InterPro" id="IPR036409">
    <property type="entry name" value="Aldolase_II/adducin_N_sf"/>
</dbReference>
<dbReference type="AlphaFoldDB" id="A0A9P5Q6C2"/>
<dbReference type="EMBL" id="JADNRY010000008">
    <property type="protein sequence ID" value="KAF9075911.1"/>
    <property type="molecule type" value="Genomic_DNA"/>
</dbReference>
<reference evidence="2" key="1">
    <citation type="submission" date="2020-11" db="EMBL/GenBank/DDBJ databases">
        <authorList>
            <consortium name="DOE Joint Genome Institute"/>
            <person name="Ahrendt S."/>
            <person name="Riley R."/>
            <person name="Andreopoulos W."/>
            <person name="Labutti K."/>
            <person name="Pangilinan J."/>
            <person name="Ruiz-Duenas F.J."/>
            <person name="Barrasa J.M."/>
            <person name="Sanchez-Garcia M."/>
            <person name="Camarero S."/>
            <person name="Miyauchi S."/>
            <person name="Serrano A."/>
            <person name="Linde D."/>
            <person name="Babiker R."/>
            <person name="Drula E."/>
            <person name="Ayuso-Fernandez I."/>
            <person name="Pacheco R."/>
            <person name="Padilla G."/>
            <person name="Ferreira P."/>
            <person name="Barriuso J."/>
            <person name="Kellner H."/>
            <person name="Castanera R."/>
            <person name="Alfaro M."/>
            <person name="Ramirez L."/>
            <person name="Pisabarro A.G."/>
            <person name="Kuo A."/>
            <person name="Tritt A."/>
            <person name="Lipzen A."/>
            <person name="He G."/>
            <person name="Yan M."/>
            <person name="Ng V."/>
            <person name="Cullen D."/>
            <person name="Martin F."/>
            <person name="Rosso M.-N."/>
            <person name="Henrissat B."/>
            <person name="Hibbett D."/>
            <person name="Martinez A.T."/>
            <person name="Grigoriev I.V."/>
        </authorList>
    </citation>
    <scope>NUCLEOTIDE SEQUENCE</scope>
    <source>
        <strain evidence="2">AH 40177</strain>
    </source>
</reference>
<evidence type="ECO:0000313" key="2">
    <source>
        <dbReference type="EMBL" id="KAF9075911.1"/>
    </source>
</evidence>
<keyword evidence="3" id="KW-1185">Reference proteome</keyword>
<gene>
    <name evidence="2" type="ORF">BDP27DRAFT_1415069</name>
</gene>
<organism evidence="2 3">
    <name type="scientific">Rhodocollybia butyracea</name>
    <dbReference type="NCBI Taxonomy" id="206335"/>
    <lineage>
        <taxon>Eukaryota</taxon>
        <taxon>Fungi</taxon>
        <taxon>Dikarya</taxon>
        <taxon>Basidiomycota</taxon>
        <taxon>Agaricomycotina</taxon>
        <taxon>Agaricomycetes</taxon>
        <taxon>Agaricomycetidae</taxon>
        <taxon>Agaricales</taxon>
        <taxon>Marasmiineae</taxon>
        <taxon>Omphalotaceae</taxon>
        <taxon>Rhodocollybia</taxon>
    </lineage>
</organism>
<dbReference type="GO" id="GO:0051015">
    <property type="term" value="F:actin filament binding"/>
    <property type="evidence" value="ECO:0007669"/>
    <property type="project" value="TreeGrafter"/>
</dbReference>
<protein>
    <submittedName>
        <fullName evidence="2">Class II aldolase/adducin N-terminal</fullName>
    </submittedName>
</protein>
<name>A0A9P5Q6C2_9AGAR</name>
<dbReference type="NCBIfam" id="NF004855">
    <property type="entry name" value="PRK06208.1"/>
    <property type="match status" value="1"/>
</dbReference>
<evidence type="ECO:0000259" key="1">
    <source>
        <dbReference type="SMART" id="SM01007"/>
    </source>
</evidence>
<dbReference type="FunFam" id="3.40.225.10:FF:000009">
    <property type="entry name" value="Class II aldolase/adducin N-terminal"/>
    <property type="match status" value="1"/>
</dbReference>
<dbReference type="InterPro" id="IPR051017">
    <property type="entry name" value="Aldolase-II_Adducin_sf"/>
</dbReference>